<dbReference type="InterPro" id="IPR012337">
    <property type="entry name" value="RNaseH-like_sf"/>
</dbReference>
<dbReference type="Proteomes" id="UP001652625">
    <property type="component" value="Chromosome 04"/>
</dbReference>
<dbReference type="InterPro" id="IPR038563">
    <property type="entry name" value="Endonuclease_7_sf"/>
</dbReference>
<dbReference type="SMART" id="SM00959">
    <property type="entry name" value="Rho_N"/>
    <property type="match status" value="1"/>
</dbReference>
<name>A0ABM4BPE0_HYDVU</name>
<dbReference type="RefSeq" id="XP_065650993.1">
    <property type="nucleotide sequence ID" value="XM_065794921.1"/>
</dbReference>
<dbReference type="SUPFAM" id="SSF53098">
    <property type="entry name" value="Ribonuclease H-like"/>
    <property type="match status" value="1"/>
</dbReference>
<dbReference type="InterPro" id="IPR036269">
    <property type="entry name" value="Rho_N_sf"/>
</dbReference>
<sequence>MENKTVKELKQIAKERGIKHYYNMRKGELVNALSPIQVPSARHTTSDLITFDNSNILAPSPVQSHVNHILNEQIPSSSLSPVLQPGLFSKLTTAVKNVSSYVVNRIIDVEEWIKPYVPDPIKKKVEDTGSELKRKIDSIKSLVYSTIYKNPLNPSKVEFKLTQSAVKNVAKQYSAKGIKGYDLETFMNVAKNSAIKVLNENRGSKVNIVVICKMVKTSIFTGDAITATPRFATNSTVILESTNLDEIYETSKSKILETFSMFQQLGSNWIFVSIKKMDINIIEYNPLKTKSYIPLDKKLAAKKAIINMQNDDNQCFKWCIARALNPTDNNPQRIDKDLITQAEKINWNKIEFPVSLKQITQFEKNNQDISVNVYGYESSVYPLRISKNNDRQHLIDVLLISDGETNHYCLINNLSRLLPSQTSKRNCATHYCRNCLLGFSSEESLSKHKLYCNTHDSVRIDLPKQGSTMYFKYYYKSMIVPFVIYADFQSFIKPINTRTPNPNESYTKQYQKHIPSSFCYYIKFFDQSIYKDKLVTFTANSEEDDIAKIFVDRLQEDIIQICNEVDFKKPMIFTSKNKKDFKAAIKCHICEEDLGKDRVRDHCHLTGKYRGAAHKDCNLKYRIPEFFPVLFHNLSGYDSHLFIKKLSGGKLSCIPNNEEKYISFSREIQVGEFINKEDKTVDIKREIRFIDSYRFMPSSLDALSKNLTKEQCKNIGKLYTGTQLDLLLKKGIYPYDWADSIDKFNEAQLPPKESFFSKLNDEGINDDAYLHAQTVWNEFHCKSFRDYHNLNNVSDVLLLADVFDFRDVCMKNYKLDPAWYYTSPGLAWEAALKKTKVELELLSDYDMILMIQKGIRGGISTISNRLGKSNNKYMDNYDETKPSKFIQYLDANNLYGWAMSKPLPTHGFGWMDEDELKNWRSVPCILEVDLDYPDHLHDEHNDYPLAPERVKVGKVEKLILNLNNKKNYVIHYTNLKLYERLGLKITKIHRGISFEESAWLSEYIELNTNLRTEATNEFEKDFFKLMNNSVFGKAMENIEKRVDVRLVTNRDEAVKLASRPNYESRTIFDENLIAIHMKRTKLKYNKPIYLGMCILDLSKTLMYEFHYDYIKKKYSDKAKLLFTDTDSLAYKIKTEDFYEDIKNDIESKFDTSEFDPNHLAINNGFKVGLNKKVLGMFKDEAAGKQIEEFVGLRSKLYSYKMNGKENKK</sequence>
<dbReference type="InterPro" id="IPR043502">
    <property type="entry name" value="DNA/RNA_pol_sf"/>
</dbReference>
<dbReference type="PANTHER" id="PTHR31511">
    <property type="entry name" value="PROTEIN CBG23764"/>
    <property type="match status" value="1"/>
</dbReference>
<dbReference type="GeneID" id="136079200"/>
<organism evidence="2 3">
    <name type="scientific">Hydra vulgaris</name>
    <name type="common">Hydra</name>
    <name type="synonym">Hydra attenuata</name>
    <dbReference type="NCBI Taxonomy" id="6087"/>
    <lineage>
        <taxon>Eukaryota</taxon>
        <taxon>Metazoa</taxon>
        <taxon>Cnidaria</taxon>
        <taxon>Hydrozoa</taxon>
        <taxon>Hydroidolina</taxon>
        <taxon>Anthoathecata</taxon>
        <taxon>Aplanulata</taxon>
        <taxon>Hydridae</taxon>
        <taxon>Hydra</taxon>
    </lineage>
</organism>
<dbReference type="Gene3D" id="1.10.720.10">
    <property type="match status" value="1"/>
</dbReference>
<dbReference type="Pfam" id="PF07498">
    <property type="entry name" value="Rho_N"/>
    <property type="match status" value="1"/>
</dbReference>
<feature type="domain" description="Rho termination factor-like N-terminal" evidence="1">
    <location>
        <begin position="2"/>
        <end position="42"/>
    </location>
</feature>
<evidence type="ECO:0000313" key="2">
    <source>
        <dbReference type="Proteomes" id="UP001652625"/>
    </source>
</evidence>
<accession>A0ABM4BPE0</accession>
<reference evidence="3" key="1">
    <citation type="submission" date="2025-08" db="UniProtKB">
        <authorList>
            <consortium name="RefSeq"/>
        </authorList>
    </citation>
    <scope>IDENTIFICATION</scope>
</reference>
<evidence type="ECO:0000313" key="3">
    <source>
        <dbReference type="RefSeq" id="XP_065650993.1"/>
    </source>
</evidence>
<dbReference type="SUPFAM" id="SSF54060">
    <property type="entry name" value="His-Me finger endonucleases"/>
    <property type="match status" value="1"/>
</dbReference>
<dbReference type="SUPFAM" id="SSF68912">
    <property type="entry name" value="Rho N-terminal domain-like"/>
    <property type="match status" value="1"/>
</dbReference>
<keyword evidence="2" id="KW-1185">Reference proteome</keyword>
<evidence type="ECO:0000259" key="1">
    <source>
        <dbReference type="SMART" id="SM00959"/>
    </source>
</evidence>
<dbReference type="InterPro" id="IPR011112">
    <property type="entry name" value="Rho-like_N"/>
</dbReference>
<gene>
    <name evidence="3" type="primary">LOC136079200</name>
</gene>
<dbReference type="Gene3D" id="3.40.1800.10">
    <property type="entry name" value="His-Me finger endonucleases"/>
    <property type="match status" value="1"/>
</dbReference>
<proteinExistence type="predicted"/>
<protein>
    <submittedName>
        <fullName evidence="3">Uncharacterized protein LOC136079200</fullName>
    </submittedName>
</protein>
<dbReference type="SUPFAM" id="SSF56672">
    <property type="entry name" value="DNA/RNA polymerases"/>
    <property type="match status" value="1"/>
</dbReference>
<dbReference type="InterPro" id="IPR044925">
    <property type="entry name" value="His-Me_finger_sf"/>
</dbReference>
<dbReference type="PANTHER" id="PTHR31511:SF12">
    <property type="entry name" value="RHO TERMINATION FACTOR N-TERMINAL DOMAIN-CONTAINING PROTEIN"/>
    <property type="match status" value="1"/>
</dbReference>